<organism evidence="1 2">
    <name type="scientific">Parasponia andersonii</name>
    <name type="common">Sponia andersonii</name>
    <dbReference type="NCBI Taxonomy" id="3476"/>
    <lineage>
        <taxon>Eukaryota</taxon>
        <taxon>Viridiplantae</taxon>
        <taxon>Streptophyta</taxon>
        <taxon>Embryophyta</taxon>
        <taxon>Tracheophyta</taxon>
        <taxon>Spermatophyta</taxon>
        <taxon>Magnoliopsida</taxon>
        <taxon>eudicotyledons</taxon>
        <taxon>Gunneridae</taxon>
        <taxon>Pentapetalae</taxon>
        <taxon>rosids</taxon>
        <taxon>fabids</taxon>
        <taxon>Rosales</taxon>
        <taxon>Cannabaceae</taxon>
        <taxon>Parasponia</taxon>
    </lineage>
</organism>
<accession>A0A2P5D701</accession>
<proteinExistence type="predicted"/>
<gene>
    <name evidence="1" type="ORF">PanWU01x14_091080</name>
</gene>
<evidence type="ECO:0000313" key="2">
    <source>
        <dbReference type="Proteomes" id="UP000237105"/>
    </source>
</evidence>
<name>A0A2P5D701_PARAD</name>
<evidence type="ECO:0000313" key="1">
    <source>
        <dbReference type="EMBL" id="PON69083.1"/>
    </source>
</evidence>
<comment type="caution">
    <text evidence="1">The sequence shown here is derived from an EMBL/GenBank/DDBJ whole genome shotgun (WGS) entry which is preliminary data.</text>
</comment>
<sequence>MTLLLANGISLSGTILTVDLRFPTSDWMAIFRVGNNDVVTLWGYHDHDVVSEIFIALLHVSYTRSLS</sequence>
<protein>
    <submittedName>
        <fullName evidence="1">Uncharacterized protein</fullName>
    </submittedName>
</protein>
<dbReference type="AlphaFoldDB" id="A0A2P5D701"/>
<dbReference type="OrthoDB" id="10294614at2759"/>
<reference evidence="2" key="1">
    <citation type="submission" date="2016-06" db="EMBL/GenBank/DDBJ databases">
        <title>Parallel loss of symbiosis genes in relatives of nitrogen-fixing non-legume Parasponia.</title>
        <authorList>
            <person name="Van Velzen R."/>
            <person name="Holmer R."/>
            <person name="Bu F."/>
            <person name="Rutten L."/>
            <person name="Van Zeijl A."/>
            <person name="Liu W."/>
            <person name="Santuari L."/>
            <person name="Cao Q."/>
            <person name="Sharma T."/>
            <person name="Shen D."/>
            <person name="Roswanjaya Y."/>
            <person name="Wardhani T."/>
            <person name="Kalhor M.S."/>
            <person name="Jansen J."/>
            <person name="Van den Hoogen J."/>
            <person name="Gungor B."/>
            <person name="Hartog M."/>
            <person name="Hontelez J."/>
            <person name="Verver J."/>
            <person name="Yang W.-C."/>
            <person name="Schijlen E."/>
            <person name="Repin R."/>
            <person name="Schilthuizen M."/>
            <person name="Schranz E."/>
            <person name="Heidstra R."/>
            <person name="Miyata K."/>
            <person name="Fedorova E."/>
            <person name="Kohlen W."/>
            <person name="Bisseling T."/>
            <person name="Smit S."/>
            <person name="Geurts R."/>
        </authorList>
    </citation>
    <scope>NUCLEOTIDE SEQUENCE [LARGE SCALE GENOMIC DNA]</scope>
    <source>
        <strain evidence="2">cv. WU1-14</strain>
    </source>
</reference>
<dbReference type="Proteomes" id="UP000237105">
    <property type="component" value="Unassembled WGS sequence"/>
</dbReference>
<keyword evidence="2" id="KW-1185">Reference proteome</keyword>
<dbReference type="EMBL" id="JXTB01000058">
    <property type="protein sequence ID" value="PON69083.1"/>
    <property type="molecule type" value="Genomic_DNA"/>
</dbReference>